<protein>
    <submittedName>
        <fullName evidence="8">GtrA family protein</fullName>
    </submittedName>
</protein>
<evidence type="ECO:0000256" key="5">
    <source>
        <dbReference type="ARBA" id="ARBA00023136"/>
    </source>
</evidence>
<dbReference type="EMBL" id="CP063304">
    <property type="protein sequence ID" value="QOV19591.1"/>
    <property type="molecule type" value="Genomic_DNA"/>
</dbReference>
<accession>A0A7M2RHU0</accession>
<organism evidence="8 9">
    <name type="scientific">Blautia liquoris</name>
    <dbReference type="NCBI Taxonomy" id="2779518"/>
    <lineage>
        <taxon>Bacteria</taxon>
        <taxon>Bacillati</taxon>
        <taxon>Bacillota</taxon>
        <taxon>Clostridia</taxon>
        <taxon>Lachnospirales</taxon>
        <taxon>Lachnospiraceae</taxon>
        <taxon>Blautia</taxon>
    </lineage>
</organism>
<name>A0A7M2RHU0_9FIRM</name>
<comment type="similarity">
    <text evidence="2">Belongs to the GtrA family.</text>
</comment>
<keyword evidence="3 6" id="KW-0812">Transmembrane</keyword>
<feature type="transmembrane region" description="Helical" evidence="6">
    <location>
        <begin position="16"/>
        <end position="37"/>
    </location>
</feature>
<dbReference type="GO" id="GO:0005886">
    <property type="term" value="C:plasma membrane"/>
    <property type="evidence" value="ECO:0007669"/>
    <property type="project" value="TreeGrafter"/>
</dbReference>
<evidence type="ECO:0000256" key="3">
    <source>
        <dbReference type="ARBA" id="ARBA00022692"/>
    </source>
</evidence>
<sequence>MKEQKGKGKKELFQQLVRFGFVGVSAFIIDYGIMILLTEVFHINYLVSSGISFSVSVIYNYILSIFWVFNVDKQKSGIANFAVFMVLSIIGLGINQLVMWILVDKAQIFYMLSKIVATIVVSVYNFITRKIFLEE</sequence>
<keyword evidence="9" id="KW-1185">Reference proteome</keyword>
<evidence type="ECO:0000256" key="2">
    <source>
        <dbReference type="ARBA" id="ARBA00009399"/>
    </source>
</evidence>
<dbReference type="InterPro" id="IPR051401">
    <property type="entry name" value="GtrA_CellWall_Glycosyl"/>
</dbReference>
<dbReference type="Pfam" id="PF04138">
    <property type="entry name" value="GtrA_DPMS_TM"/>
    <property type="match status" value="1"/>
</dbReference>
<evidence type="ECO:0000313" key="8">
    <source>
        <dbReference type="EMBL" id="QOV19591.1"/>
    </source>
</evidence>
<evidence type="ECO:0000256" key="4">
    <source>
        <dbReference type="ARBA" id="ARBA00022989"/>
    </source>
</evidence>
<keyword evidence="4 6" id="KW-1133">Transmembrane helix</keyword>
<keyword evidence="5 6" id="KW-0472">Membrane</keyword>
<dbReference type="PANTHER" id="PTHR38459">
    <property type="entry name" value="PROPHAGE BACTOPRENOL-LINKED GLUCOSE TRANSLOCASE HOMOLOG"/>
    <property type="match status" value="1"/>
</dbReference>
<proteinExistence type="inferred from homology"/>
<feature type="transmembrane region" description="Helical" evidence="6">
    <location>
        <begin position="43"/>
        <end position="69"/>
    </location>
</feature>
<dbReference type="AlphaFoldDB" id="A0A7M2RHU0"/>
<feature type="transmembrane region" description="Helical" evidence="6">
    <location>
        <begin position="108"/>
        <end position="127"/>
    </location>
</feature>
<dbReference type="GO" id="GO:0000271">
    <property type="term" value="P:polysaccharide biosynthetic process"/>
    <property type="evidence" value="ECO:0007669"/>
    <property type="project" value="InterPro"/>
</dbReference>
<reference evidence="8 9" key="1">
    <citation type="submission" date="2020-10" db="EMBL/GenBank/DDBJ databases">
        <title>Blautia liquoris sp.nov., isolated from the mud in a fermentation cellar used for the production of Chinese strong-flavoured liquor.</title>
        <authorList>
            <person name="Lu L."/>
        </authorList>
    </citation>
    <scope>NUCLEOTIDE SEQUENCE [LARGE SCALE GENOMIC DNA]</scope>
    <source>
        <strain evidence="8 9">LZLJ-3</strain>
    </source>
</reference>
<feature type="domain" description="GtrA/DPMS transmembrane" evidence="7">
    <location>
        <begin position="18"/>
        <end position="132"/>
    </location>
</feature>
<feature type="transmembrane region" description="Helical" evidence="6">
    <location>
        <begin position="81"/>
        <end position="102"/>
    </location>
</feature>
<evidence type="ECO:0000256" key="1">
    <source>
        <dbReference type="ARBA" id="ARBA00004141"/>
    </source>
</evidence>
<gene>
    <name evidence="8" type="ORF">INP51_00990</name>
</gene>
<dbReference type="PANTHER" id="PTHR38459:SF1">
    <property type="entry name" value="PROPHAGE BACTOPRENOL-LINKED GLUCOSE TRANSLOCASE HOMOLOG"/>
    <property type="match status" value="1"/>
</dbReference>
<evidence type="ECO:0000313" key="9">
    <source>
        <dbReference type="Proteomes" id="UP000593601"/>
    </source>
</evidence>
<comment type="subcellular location">
    <subcellularLocation>
        <location evidence="1">Membrane</location>
        <topology evidence="1">Multi-pass membrane protein</topology>
    </subcellularLocation>
</comment>
<dbReference type="RefSeq" id="WP_193735911.1">
    <property type="nucleotide sequence ID" value="NZ_CP063304.1"/>
</dbReference>
<dbReference type="Proteomes" id="UP000593601">
    <property type="component" value="Chromosome"/>
</dbReference>
<dbReference type="KEGG" id="bliq:INP51_00990"/>
<evidence type="ECO:0000259" key="7">
    <source>
        <dbReference type="Pfam" id="PF04138"/>
    </source>
</evidence>
<evidence type="ECO:0000256" key="6">
    <source>
        <dbReference type="SAM" id="Phobius"/>
    </source>
</evidence>
<dbReference type="InterPro" id="IPR007267">
    <property type="entry name" value="GtrA_DPMS_TM"/>
</dbReference>